<dbReference type="PATRIC" id="fig|821.40.peg.1411"/>
<sequence length="168" mass="18411">MKCEFVFLLYIFCDFDERVKDECGKIDLYDIRYSVTFAFRIKNSMMETGLTYTSTVVVSKENVAATMGSGDLNVFATPAMVALMENAAMSAVADELPEGSTTVGAMMNTTHIKPSAVGDTVSATAVLKEVEGRKLTFEVRAQDSKGVIGEGTHVRYIVDKEKFMSKLS</sequence>
<dbReference type="PANTHER" id="PTHR36934">
    <property type="entry name" value="BLR0278 PROTEIN"/>
    <property type="match status" value="1"/>
</dbReference>
<dbReference type="PANTHER" id="PTHR36934:SF1">
    <property type="entry name" value="THIOESTERASE DOMAIN-CONTAINING PROTEIN"/>
    <property type="match status" value="1"/>
</dbReference>
<dbReference type="EMBL" id="CP013020">
    <property type="protein sequence ID" value="ALK83798.1"/>
    <property type="molecule type" value="Genomic_DNA"/>
</dbReference>
<reference evidence="3" key="1">
    <citation type="submission" date="2015-10" db="EMBL/GenBank/DDBJ databases">
        <title>Extensive mobilome-driven genome diversification in gut-associated Bacteroides vulgatus mpk.</title>
        <authorList>
            <person name="Beier S."/>
            <person name="Lange A."/>
            <person name="Huson D.H."/>
            <person name="Frick J.-S."/>
            <person name="Autenrieth I.B."/>
        </authorList>
    </citation>
    <scope>NUCLEOTIDE SEQUENCE [LARGE SCALE GENOMIC DNA]</scope>
    <source>
        <strain evidence="3">mpk</strain>
    </source>
</reference>
<dbReference type="InterPro" id="IPR054485">
    <property type="entry name" value="FlK-like_dom"/>
</dbReference>
<dbReference type="Proteomes" id="UP000061587">
    <property type="component" value="Chromosome"/>
</dbReference>
<dbReference type="Gene3D" id="3.10.129.10">
    <property type="entry name" value="Hotdog Thioesterase"/>
    <property type="match status" value="1"/>
</dbReference>
<name>A0A0P0LNX8_PHOVU</name>
<dbReference type="AlphaFoldDB" id="A0A0P0LNX8"/>
<dbReference type="InterPro" id="IPR029069">
    <property type="entry name" value="HotDog_dom_sf"/>
</dbReference>
<gene>
    <name evidence="2" type="ORF">BvMPK_1184</name>
</gene>
<dbReference type="SUPFAM" id="SSF54637">
    <property type="entry name" value="Thioesterase/thiol ester dehydrase-isomerase"/>
    <property type="match status" value="1"/>
</dbReference>
<evidence type="ECO:0000313" key="2">
    <source>
        <dbReference type="EMBL" id="ALK83798.1"/>
    </source>
</evidence>
<reference evidence="2 3" key="2">
    <citation type="journal article" date="2016" name="Genome Biol. Evol.">
        <title>Extensive mobilome-driven genome diversification in mouse gut-associated Bacteroides vulgatus mpk.</title>
        <authorList>
            <person name="Lange A."/>
            <person name="Beier S."/>
            <person name="Steimle A."/>
            <person name="Autenrieth I.B."/>
            <person name="Huson D.H."/>
            <person name="Frick J.S."/>
        </authorList>
    </citation>
    <scope>NUCLEOTIDE SEQUENCE [LARGE SCALE GENOMIC DNA]</scope>
    <source>
        <strain evidence="3">mpk</strain>
    </source>
</reference>
<evidence type="ECO:0000313" key="3">
    <source>
        <dbReference type="Proteomes" id="UP000061587"/>
    </source>
</evidence>
<proteinExistence type="predicted"/>
<accession>A0A0P0LNX8</accession>
<organism evidence="2 3">
    <name type="scientific">Phocaeicola vulgatus</name>
    <name type="common">Bacteroides vulgatus</name>
    <dbReference type="NCBI Taxonomy" id="821"/>
    <lineage>
        <taxon>Bacteria</taxon>
        <taxon>Pseudomonadati</taxon>
        <taxon>Bacteroidota</taxon>
        <taxon>Bacteroidia</taxon>
        <taxon>Bacteroidales</taxon>
        <taxon>Bacteroidaceae</taxon>
        <taxon>Phocaeicola</taxon>
    </lineage>
</organism>
<protein>
    <submittedName>
        <fullName evidence="2">Thioesterase Superfamily Protein</fullName>
    </submittedName>
</protein>
<evidence type="ECO:0000259" key="1">
    <source>
        <dbReference type="Pfam" id="PF22636"/>
    </source>
</evidence>
<dbReference type="InterPro" id="IPR025540">
    <property type="entry name" value="FlK"/>
</dbReference>
<feature type="domain" description="Fluoroacetyl-CoA-specific thioesterase-like" evidence="1">
    <location>
        <begin position="58"/>
        <end position="161"/>
    </location>
</feature>
<dbReference type="Pfam" id="PF22636">
    <property type="entry name" value="FlK"/>
    <property type="match status" value="1"/>
</dbReference>